<dbReference type="GO" id="GO:0055085">
    <property type="term" value="P:transmembrane transport"/>
    <property type="evidence" value="ECO:0007669"/>
    <property type="project" value="InterPro"/>
</dbReference>
<dbReference type="EMBL" id="BJYM01000005">
    <property type="protein sequence ID" value="GEN86696.1"/>
    <property type="molecule type" value="Genomic_DNA"/>
</dbReference>
<gene>
    <name evidence="4" type="ORF">OSO01_14350</name>
</gene>
<accession>A0A511ZGX6</accession>
<evidence type="ECO:0000256" key="2">
    <source>
        <dbReference type="ARBA" id="ARBA00022729"/>
    </source>
</evidence>
<keyword evidence="5" id="KW-1185">Reference proteome</keyword>
<dbReference type="Pfam" id="PF12974">
    <property type="entry name" value="Phosphonate-bd"/>
    <property type="match status" value="1"/>
</dbReference>
<keyword evidence="2 3" id="KW-0732">Signal</keyword>
<feature type="signal peptide" evidence="3">
    <location>
        <begin position="1"/>
        <end position="26"/>
    </location>
</feature>
<dbReference type="Gene3D" id="3.40.190.10">
    <property type="entry name" value="Periplasmic binding protein-like II"/>
    <property type="match status" value="2"/>
</dbReference>
<dbReference type="Proteomes" id="UP000321558">
    <property type="component" value="Unassembled WGS sequence"/>
</dbReference>
<dbReference type="CDD" id="cd13571">
    <property type="entry name" value="PBP2_PnhD_1"/>
    <property type="match status" value="1"/>
</dbReference>
<proteinExistence type="inferred from homology"/>
<evidence type="ECO:0000256" key="1">
    <source>
        <dbReference type="ARBA" id="ARBA00007162"/>
    </source>
</evidence>
<comment type="similarity">
    <text evidence="1">Belongs to the phosphate/phosphite/phosphonate binding protein family.</text>
</comment>
<name>A0A511ZGX6_9BACI</name>
<evidence type="ECO:0000313" key="4">
    <source>
        <dbReference type="EMBL" id="GEN86696.1"/>
    </source>
</evidence>
<dbReference type="GO" id="GO:0043190">
    <property type="term" value="C:ATP-binding cassette (ABC) transporter complex"/>
    <property type="evidence" value="ECO:0007669"/>
    <property type="project" value="InterPro"/>
</dbReference>
<comment type="caution">
    <text evidence="4">The sequence shown here is derived from an EMBL/GenBank/DDBJ whole genome shotgun (WGS) entry which is preliminary data.</text>
</comment>
<dbReference type="RefSeq" id="WP_147209941.1">
    <property type="nucleotide sequence ID" value="NZ_BJYM01000005.1"/>
</dbReference>
<dbReference type="AlphaFoldDB" id="A0A511ZGX6"/>
<organism evidence="4 5">
    <name type="scientific">Oceanobacillus sojae</name>
    <dbReference type="NCBI Taxonomy" id="582851"/>
    <lineage>
        <taxon>Bacteria</taxon>
        <taxon>Bacillati</taxon>
        <taxon>Bacillota</taxon>
        <taxon>Bacilli</taxon>
        <taxon>Bacillales</taxon>
        <taxon>Bacillaceae</taxon>
        <taxon>Oceanobacillus</taxon>
    </lineage>
</organism>
<protein>
    <submittedName>
        <fullName evidence="4">Phosphonate ABC transporter substrate-binding protein</fullName>
    </submittedName>
</protein>
<dbReference type="PROSITE" id="PS51257">
    <property type="entry name" value="PROKAR_LIPOPROTEIN"/>
    <property type="match status" value="1"/>
</dbReference>
<evidence type="ECO:0000256" key="3">
    <source>
        <dbReference type="SAM" id="SignalP"/>
    </source>
</evidence>
<dbReference type="PANTHER" id="PTHR35841">
    <property type="entry name" value="PHOSPHONATES-BINDING PERIPLASMIC PROTEIN"/>
    <property type="match status" value="1"/>
</dbReference>
<dbReference type="OrthoDB" id="9776786at2"/>
<dbReference type="InterPro" id="IPR005770">
    <property type="entry name" value="PhnD"/>
</dbReference>
<sequence length="301" mass="33535">MKISRILLFLIISILFISSGCQPKQAAYDIDFSKSEIDYEGAQDNGPPPIRIAISSVLSPTETVKNYREIASFIGEQLDRPAIVIQRRSYNEINNLMVNGGADIALFPTGAYINYGLHDNLEGVAMQERLGSSYYYGYIVAKEDSSIESLEDLKGKDIAFFDPTSYSGYTFVKEKLASWDETPDSFFKSHLFTYSHEGSINAVKNNVVDAAAVHSLSYENMELTDSDLTKDLKIISQSEAMGTGPVLVRSDLPDKEKEIITDSFLNMTDDSSMKQALEGLYIDRFIPFDPNLYPTSGDSHD</sequence>
<dbReference type="SUPFAM" id="SSF53850">
    <property type="entry name" value="Periplasmic binding protein-like II"/>
    <property type="match status" value="1"/>
</dbReference>
<dbReference type="NCBIfam" id="TIGR01098">
    <property type="entry name" value="3A0109s03R"/>
    <property type="match status" value="1"/>
</dbReference>
<feature type="chain" id="PRO_5022222012" evidence="3">
    <location>
        <begin position="27"/>
        <end position="301"/>
    </location>
</feature>
<reference evidence="4 5" key="1">
    <citation type="submission" date="2019-07" db="EMBL/GenBank/DDBJ databases">
        <title>Whole genome shotgun sequence of Oceanobacillus sojae NBRC 105379.</title>
        <authorList>
            <person name="Hosoyama A."/>
            <person name="Uohara A."/>
            <person name="Ohji S."/>
            <person name="Ichikawa N."/>
        </authorList>
    </citation>
    <scope>NUCLEOTIDE SEQUENCE [LARGE SCALE GENOMIC DNA]</scope>
    <source>
        <strain evidence="4 5">NBRC 105379</strain>
    </source>
</reference>
<evidence type="ECO:0000313" key="5">
    <source>
        <dbReference type="Proteomes" id="UP000321558"/>
    </source>
</evidence>
<dbReference type="PANTHER" id="PTHR35841:SF1">
    <property type="entry name" value="PHOSPHONATES-BINDING PERIPLASMIC PROTEIN"/>
    <property type="match status" value="1"/>
</dbReference>